<dbReference type="Proteomes" id="UP001234178">
    <property type="component" value="Unassembled WGS sequence"/>
</dbReference>
<keyword evidence="2" id="KW-1185">Reference proteome</keyword>
<comment type="caution">
    <text evidence="1">The sequence shown here is derived from an EMBL/GenBank/DDBJ whole genome shotgun (WGS) entry which is preliminary data.</text>
</comment>
<evidence type="ECO:0000313" key="2">
    <source>
        <dbReference type="Proteomes" id="UP001234178"/>
    </source>
</evidence>
<reference evidence="1 2" key="1">
    <citation type="journal article" date="2023" name="Nucleic Acids Res.">
        <title>The hologenome of Daphnia magna reveals possible DNA methylation and microbiome-mediated evolution of the host genome.</title>
        <authorList>
            <person name="Chaturvedi A."/>
            <person name="Li X."/>
            <person name="Dhandapani V."/>
            <person name="Marshall H."/>
            <person name="Kissane S."/>
            <person name="Cuenca-Cambronero M."/>
            <person name="Asole G."/>
            <person name="Calvet F."/>
            <person name="Ruiz-Romero M."/>
            <person name="Marangio P."/>
            <person name="Guigo R."/>
            <person name="Rago D."/>
            <person name="Mirbahai L."/>
            <person name="Eastwood N."/>
            <person name="Colbourne J.K."/>
            <person name="Zhou J."/>
            <person name="Mallon E."/>
            <person name="Orsini L."/>
        </authorList>
    </citation>
    <scope>NUCLEOTIDE SEQUENCE [LARGE SCALE GENOMIC DNA]</scope>
    <source>
        <strain evidence="1">LRV0_1</strain>
    </source>
</reference>
<protein>
    <submittedName>
        <fullName evidence="1">Uncharacterized protein</fullName>
    </submittedName>
</protein>
<name>A0ABR0AP39_9CRUS</name>
<accession>A0ABR0AP39</accession>
<dbReference type="EMBL" id="JAOYFB010000038">
    <property type="protein sequence ID" value="KAK4026889.1"/>
    <property type="molecule type" value="Genomic_DNA"/>
</dbReference>
<evidence type="ECO:0000313" key="1">
    <source>
        <dbReference type="EMBL" id="KAK4026889.1"/>
    </source>
</evidence>
<sequence>MMFVQKPVKPALTSSSRAFTNGSAHMLGHLRIEYSQKDQMSSYCWLALSELDVQSHVNTFIGCYN</sequence>
<proteinExistence type="predicted"/>
<gene>
    <name evidence="1" type="ORF">OUZ56_015913</name>
</gene>
<organism evidence="1 2">
    <name type="scientific">Daphnia magna</name>
    <dbReference type="NCBI Taxonomy" id="35525"/>
    <lineage>
        <taxon>Eukaryota</taxon>
        <taxon>Metazoa</taxon>
        <taxon>Ecdysozoa</taxon>
        <taxon>Arthropoda</taxon>
        <taxon>Crustacea</taxon>
        <taxon>Branchiopoda</taxon>
        <taxon>Diplostraca</taxon>
        <taxon>Cladocera</taxon>
        <taxon>Anomopoda</taxon>
        <taxon>Daphniidae</taxon>
        <taxon>Daphnia</taxon>
    </lineage>
</organism>